<dbReference type="EMBL" id="RWJN01000639">
    <property type="protein sequence ID" value="TCD60203.1"/>
    <property type="molecule type" value="Genomic_DNA"/>
</dbReference>
<evidence type="ECO:0000313" key="2">
    <source>
        <dbReference type="Proteomes" id="UP000292702"/>
    </source>
</evidence>
<dbReference type="Proteomes" id="UP000292702">
    <property type="component" value="Unassembled WGS sequence"/>
</dbReference>
<evidence type="ECO:0000313" key="1">
    <source>
        <dbReference type="EMBL" id="TCD60203.1"/>
    </source>
</evidence>
<gene>
    <name evidence="1" type="ORF">EIP91_010553</name>
</gene>
<name>A0A4R0R313_9APHY</name>
<dbReference type="SUPFAM" id="SSF56112">
    <property type="entry name" value="Protein kinase-like (PK-like)"/>
    <property type="match status" value="1"/>
</dbReference>
<protein>
    <recommendedName>
        <fullName evidence="3">Protein kinase domain-containing protein</fullName>
    </recommendedName>
</protein>
<dbReference type="OrthoDB" id="2750836at2759"/>
<proteinExistence type="predicted"/>
<comment type="caution">
    <text evidence="1">The sequence shown here is derived from an EMBL/GenBank/DDBJ whole genome shotgun (WGS) entry which is preliminary data.</text>
</comment>
<accession>A0A4R0R313</accession>
<reference evidence="1 2" key="1">
    <citation type="submission" date="2018-11" db="EMBL/GenBank/DDBJ databases">
        <title>Genome assembly of Steccherinum ochraceum LE-BIN_3174, the white-rot fungus of the Steccherinaceae family (The Residual Polyporoid clade, Polyporales, Basidiomycota).</title>
        <authorList>
            <person name="Fedorova T.V."/>
            <person name="Glazunova O.A."/>
            <person name="Landesman E.O."/>
            <person name="Moiseenko K.V."/>
            <person name="Psurtseva N.V."/>
            <person name="Savinova O.S."/>
            <person name="Shakhova N.V."/>
            <person name="Tyazhelova T.V."/>
            <person name="Vasina D.V."/>
        </authorList>
    </citation>
    <scope>NUCLEOTIDE SEQUENCE [LARGE SCALE GENOMIC DNA]</scope>
    <source>
        <strain evidence="1 2">LE-BIN_3174</strain>
    </source>
</reference>
<organism evidence="1 2">
    <name type="scientific">Steccherinum ochraceum</name>
    <dbReference type="NCBI Taxonomy" id="92696"/>
    <lineage>
        <taxon>Eukaryota</taxon>
        <taxon>Fungi</taxon>
        <taxon>Dikarya</taxon>
        <taxon>Basidiomycota</taxon>
        <taxon>Agaricomycotina</taxon>
        <taxon>Agaricomycetes</taxon>
        <taxon>Polyporales</taxon>
        <taxon>Steccherinaceae</taxon>
        <taxon>Steccherinum</taxon>
    </lineage>
</organism>
<sequence>MVAYIHFNLNGHSSLPTGHPGLSMMPSMSDNLAEGHFDFEVTQRIQTEALDQGLNRNVLIGTLSSSDGQHDAPFCAAIPEWNRQTMVCKLAWGHVQVERLQKEAQNYSAHSHLQGKVIPRCYGFFFKEDIACVLLEHVGSSLKPRDASWDELLEDYHKIRDRDLRYNIMNTLHVYFHKNKLEHGDFVPKHVVFAPDGTTFRFIDLASMHEHDGGECQGPEPKSLLPTFYRVPCKELYSVGVAMECYWQRYQWIVKVADTRVTIQDFESEESLKQCFLNIPHVGVDMGMNGVNAKTIRQAVEKYKKNSPGNRAPHEMIQHLKKLYGDYESFEDSD</sequence>
<dbReference type="AlphaFoldDB" id="A0A4R0R313"/>
<dbReference type="InterPro" id="IPR011009">
    <property type="entry name" value="Kinase-like_dom_sf"/>
</dbReference>
<keyword evidence="2" id="KW-1185">Reference proteome</keyword>
<evidence type="ECO:0008006" key="3">
    <source>
        <dbReference type="Google" id="ProtNLM"/>
    </source>
</evidence>